<dbReference type="CDD" id="cd12913">
    <property type="entry name" value="PDC1_MCP_like"/>
    <property type="match status" value="1"/>
</dbReference>
<protein>
    <submittedName>
        <fullName evidence="13">Methyl-accepting chemotaxis protein</fullName>
    </submittedName>
</protein>
<evidence type="ECO:0000256" key="5">
    <source>
        <dbReference type="ARBA" id="ARBA00022989"/>
    </source>
</evidence>
<proteinExistence type="inferred from homology"/>
<keyword evidence="7 9" id="KW-0807">Transducer</keyword>
<evidence type="ECO:0000256" key="4">
    <source>
        <dbReference type="ARBA" id="ARBA00022692"/>
    </source>
</evidence>
<keyword evidence="3" id="KW-0145">Chemotaxis</keyword>
<dbReference type="SUPFAM" id="SSF103190">
    <property type="entry name" value="Sensory domain-like"/>
    <property type="match status" value="1"/>
</dbReference>
<evidence type="ECO:0000256" key="1">
    <source>
        <dbReference type="ARBA" id="ARBA00004651"/>
    </source>
</evidence>
<feature type="domain" description="HAMP" evidence="12">
    <location>
        <begin position="327"/>
        <end position="382"/>
    </location>
</feature>
<evidence type="ECO:0000256" key="3">
    <source>
        <dbReference type="ARBA" id="ARBA00022500"/>
    </source>
</evidence>
<dbReference type="CDD" id="cd06225">
    <property type="entry name" value="HAMP"/>
    <property type="match status" value="1"/>
</dbReference>
<dbReference type="InterPro" id="IPR004089">
    <property type="entry name" value="MCPsignal_dom"/>
</dbReference>
<reference evidence="14 15" key="1">
    <citation type="submission" date="2018-06" db="EMBL/GenBank/DDBJ databases">
        <title>Genome conservation of Clostridium tetani.</title>
        <authorList>
            <person name="Bruggemann H."/>
            <person name="Popoff M.R."/>
        </authorList>
    </citation>
    <scope>NUCLEOTIDE SEQUENCE [LARGE SCALE GENOMIC DNA]</scope>
    <source>
        <strain evidence="14 15">2017.061</strain>
    </source>
</reference>
<evidence type="ECO:0000259" key="12">
    <source>
        <dbReference type="PROSITE" id="PS50885"/>
    </source>
</evidence>
<feature type="domain" description="Methyl-accepting transducer" evidence="11">
    <location>
        <begin position="401"/>
        <end position="665"/>
    </location>
</feature>
<keyword evidence="6 10" id="KW-0472">Membrane</keyword>
<feature type="transmembrane region" description="Helical" evidence="10">
    <location>
        <begin position="33"/>
        <end position="53"/>
    </location>
</feature>
<dbReference type="Gene3D" id="1.10.8.500">
    <property type="entry name" value="HAMP domain in histidine kinase"/>
    <property type="match status" value="1"/>
</dbReference>
<dbReference type="CDD" id="cd12912">
    <property type="entry name" value="PDC2_MCP_like"/>
    <property type="match status" value="1"/>
</dbReference>
<sequence length="687" mass="76475">MAKIKLNKKKNNNNIKKESESGKKKIKSIKTKLIVATSSIVVFSLLMLSFLLYQKSYKILKNELMDTTAQFSTQVNYSITTFFEGMENSLKVASENPTLINFDINNKESLDSLKYFLRTIKNSSPDIAYAHFTDVSGVIVESEGKVIKPSNKYDARNREWFKEAKSNPNKIFFSKCYDDLYGEKMISISKTVKKQEKVIGVVCIDVSLKALMRQTSRTKLGKEGYLAIADAEGRVLVHKDSELIGTILKESFWNQVSGNDKGVFQYKYKDKSKFAGFYTNEKTGWKLIVILDEEEVSEDIYSIKIFSSIATLLGCVINILLAYCIGNNLSKSLTNLKNVIIKFGQGNLKVQAPKKLKERNDEIGEMANSIDESIKNIKEMMSSFKQHSSNISEEAANLSSISEEMASLSGSVSETIQDVAKGIQGQSMDLIKIGEISQNFSNKIDSIVKEMMKVMEGSEDIDKLSTGGIQGMKILVESTQKVRDSFKEFSQEIAKLATGINEVNEITNLINSIAEQTNLLALNAAIEAARAGEAGRGFTVVADEIRKLSEQTKNSSKNINLIIKSISNKTDKIIDDTKIIDKEIEKAVETINGSMIQFTSIANGVHQVVPRINSANCIVTELKESKNEIIDKIESTSSISEEVSASSQEIAASSEEMTVSTEEVASFAETLNNMTDEMERHINKFKF</sequence>
<name>A0A4Q0VF57_CLOTA</name>
<dbReference type="PROSITE" id="PS50885">
    <property type="entry name" value="HAMP"/>
    <property type="match status" value="1"/>
</dbReference>
<evidence type="ECO:0000256" key="6">
    <source>
        <dbReference type="ARBA" id="ARBA00023136"/>
    </source>
</evidence>
<dbReference type="PANTHER" id="PTHR32089:SF112">
    <property type="entry name" value="LYSOZYME-LIKE PROTEIN-RELATED"/>
    <property type="match status" value="1"/>
</dbReference>
<dbReference type="Pfam" id="PF00015">
    <property type="entry name" value="MCPsignal"/>
    <property type="match status" value="1"/>
</dbReference>
<dbReference type="InterPro" id="IPR029151">
    <property type="entry name" value="Sensor-like_sf"/>
</dbReference>
<organism evidence="14 15">
    <name type="scientific">Clostridium tetani</name>
    <dbReference type="NCBI Taxonomy" id="1513"/>
    <lineage>
        <taxon>Bacteria</taxon>
        <taxon>Bacillati</taxon>
        <taxon>Bacillota</taxon>
        <taxon>Clostridia</taxon>
        <taxon>Eubacteriales</taxon>
        <taxon>Clostridiaceae</taxon>
        <taxon>Clostridium</taxon>
    </lineage>
</organism>
<evidence type="ECO:0000313" key="16">
    <source>
        <dbReference type="Proteomes" id="UP001321763"/>
    </source>
</evidence>
<dbReference type="InterPro" id="IPR033479">
    <property type="entry name" value="dCache_1"/>
</dbReference>
<dbReference type="SUPFAM" id="SSF58104">
    <property type="entry name" value="Methyl-accepting chemotaxis protein (MCP) signaling domain"/>
    <property type="match status" value="1"/>
</dbReference>
<dbReference type="PROSITE" id="PS50111">
    <property type="entry name" value="CHEMOTAXIS_TRANSDUC_2"/>
    <property type="match status" value="1"/>
</dbReference>
<evidence type="ECO:0000256" key="10">
    <source>
        <dbReference type="SAM" id="Phobius"/>
    </source>
</evidence>
<evidence type="ECO:0000313" key="14">
    <source>
        <dbReference type="EMBL" id="RXI49901.1"/>
    </source>
</evidence>
<reference evidence="13 16" key="2">
    <citation type="submission" date="2022-09" db="EMBL/GenBank/DDBJ databases">
        <title>complete genome sequences of Clostridium tetani str. KHSU-234311-028 isolated from soil.</title>
        <authorList>
            <person name="Sekizuka T."/>
            <person name="Shitada C."/>
            <person name="Takahashi M."/>
            <person name="Kuroda M."/>
        </authorList>
    </citation>
    <scope>NUCLEOTIDE SEQUENCE [LARGE SCALE GENOMIC DNA]</scope>
    <source>
        <strain evidence="13 16">KHSU-234311-028</strain>
    </source>
</reference>
<evidence type="ECO:0000313" key="13">
    <source>
        <dbReference type="EMBL" id="BDR81540.1"/>
    </source>
</evidence>
<evidence type="ECO:0000256" key="8">
    <source>
        <dbReference type="ARBA" id="ARBA00029447"/>
    </source>
</evidence>
<dbReference type="EMBL" id="AP026818">
    <property type="protein sequence ID" value="BDR81540.1"/>
    <property type="molecule type" value="Genomic_DNA"/>
</dbReference>
<gene>
    <name evidence="14" type="ORF">DP130_02630</name>
    <name evidence="13" type="ORF">K234311028_17860</name>
</gene>
<dbReference type="Proteomes" id="UP001321763">
    <property type="component" value="Chromosome"/>
</dbReference>
<dbReference type="GO" id="GO:0007165">
    <property type="term" value="P:signal transduction"/>
    <property type="evidence" value="ECO:0007669"/>
    <property type="project" value="UniProtKB-KW"/>
</dbReference>
<evidence type="ECO:0000259" key="11">
    <source>
        <dbReference type="PROSITE" id="PS50111"/>
    </source>
</evidence>
<dbReference type="RefSeq" id="WP_129029821.1">
    <property type="nucleotide sequence ID" value="NZ_AP026806.1"/>
</dbReference>
<dbReference type="AlphaFoldDB" id="A0A4Q0VF57"/>
<accession>A0A4Q0VF57</accession>
<dbReference type="PANTHER" id="PTHR32089">
    <property type="entry name" value="METHYL-ACCEPTING CHEMOTAXIS PROTEIN MCPB"/>
    <property type="match status" value="1"/>
</dbReference>
<evidence type="ECO:0000313" key="15">
    <source>
        <dbReference type="Proteomes" id="UP000290921"/>
    </source>
</evidence>
<dbReference type="GO" id="GO:0006935">
    <property type="term" value="P:chemotaxis"/>
    <property type="evidence" value="ECO:0007669"/>
    <property type="project" value="UniProtKB-KW"/>
</dbReference>
<comment type="similarity">
    <text evidence="8">Belongs to the methyl-accepting chemotaxis (MCP) protein family.</text>
</comment>
<evidence type="ECO:0000256" key="7">
    <source>
        <dbReference type="ARBA" id="ARBA00023224"/>
    </source>
</evidence>
<comment type="subcellular location">
    <subcellularLocation>
        <location evidence="1">Cell membrane</location>
        <topology evidence="1">Multi-pass membrane protein</topology>
    </subcellularLocation>
</comment>
<dbReference type="EMBL" id="QMAP01000002">
    <property type="protein sequence ID" value="RXI49901.1"/>
    <property type="molecule type" value="Genomic_DNA"/>
</dbReference>
<dbReference type="SMART" id="SM00283">
    <property type="entry name" value="MA"/>
    <property type="match status" value="1"/>
</dbReference>
<dbReference type="GO" id="GO:0005886">
    <property type="term" value="C:plasma membrane"/>
    <property type="evidence" value="ECO:0007669"/>
    <property type="project" value="UniProtKB-SubCell"/>
</dbReference>
<dbReference type="Gene3D" id="1.10.287.950">
    <property type="entry name" value="Methyl-accepting chemotaxis protein"/>
    <property type="match status" value="1"/>
</dbReference>
<dbReference type="InterPro" id="IPR003660">
    <property type="entry name" value="HAMP_dom"/>
</dbReference>
<dbReference type="Pfam" id="PF00672">
    <property type="entry name" value="HAMP"/>
    <property type="match status" value="1"/>
</dbReference>
<evidence type="ECO:0000256" key="9">
    <source>
        <dbReference type="PROSITE-ProRule" id="PRU00284"/>
    </source>
</evidence>
<dbReference type="Gene3D" id="3.30.450.20">
    <property type="entry name" value="PAS domain"/>
    <property type="match status" value="2"/>
</dbReference>
<evidence type="ECO:0000256" key="2">
    <source>
        <dbReference type="ARBA" id="ARBA00022475"/>
    </source>
</evidence>
<keyword evidence="5 10" id="KW-1133">Transmembrane helix</keyword>
<keyword evidence="2" id="KW-1003">Cell membrane</keyword>
<dbReference type="Proteomes" id="UP000290921">
    <property type="component" value="Unassembled WGS sequence"/>
</dbReference>
<keyword evidence="4 10" id="KW-0812">Transmembrane</keyword>
<dbReference type="Pfam" id="PF02743">
    <property type="entry name" value="dCache_1"/>
    <property type="match status" value="1"/>
</dbReference>